<dbReference type="PROSITE" id="PS51736">
    <property type="entry name" value="RECOMBINASES_3"/>
    <property type="match status" value="1"/>
</dbReference>
<keyword evidence="3" id="KW-0238">DNA-binding</keyword>
<dbReference type="RefSeq" id="WP_144450078.1">
    <property type="nucleotide sequence ID" value="NZ_VLKZ01000004.1"/>
</dbReference>
<comment type="caution">
    <text evidence="8">The sequence shown here is derived from an EMBL/GenBank/DDBJ whole genome shotgun (WGS) entry which is preliminary data.</text>
</comment>
<dbReference type="PANTHER" id="PTHR30461">
    <property type="entry name" value="DNA-INVERTASE FROM LAMBDOID PROPHAGE"/>
    <property type="match status" value="1"/>
</dbReference>
<dbReference type="OrthoDB" id="9797501at2"/>
<dbReference type="EMBL" id="VLKZ01000004">
    <property type="protein sequence ID" value="TWI57056.1"/>
    <property type="molecule type" value="Genomic_DNA"/>
</dbReference>
<dbReference type="AlphaFoldDB" id="A0A562QLY0"/>
<evidence type="ECO:0000259" key="7">
    <source>
        <dbReference type="PROSITE" id="PS51736"/>
    </source>
</evidence>
<keyword evidence="9" id="KW-1185">Reference proteome</keyword>
<comment type="similarity">
    <text evidence="1">Belongs to the site-specific recombinase resolvase family.</text>
</comment>
<evidence type="ECO:0000256" key="1">
    <source>
        <dbReference type="ARBA" id="ARBA00009913"/>
    </source>
</evidence>
<dbReference type="Pfam" id="PF00239">
    <property type="entry name" value="Resolvase"/>
    <property type="match status" value="1"/>
</dbReference>
<dbReference type="PANTHER" id="PTHR30461:SF26">
    <property type="entry name" value="RESOLVASE HOMOLOG YNEB"/>
    <property type="match status" value="1"/>
</dbReference>
<evidence type="ECO:0000256" key="3">
    <source>
        <dbReference type="ARBA" id="ARBA00023125"/>
    </source>
</evidence>
<evidence type="ECO:0000256" key="5">
    <source>
        <dbReference type="PIRSR" id="PIRSR606118-50"/>
    </source>
</evidence>
<keyword evidence="4" id="KW-0233">DNA recombination</keyword>
<evidence type="ECO:0000256" key="6">
    <source>
        <dbReference type="PROSITE-ProRule" id="PRU10137"/>
    </source>
</evidence>
<proteinExistence type="inferred from homology"/>
<keyword evidence="2" id="KW-0229">DNA integration</keyword>
<dbReference type="InterPro" id="IPR006119">
    <property type="entry name" value="Resolv_N"/>
</dbReference>
<dbReference type="Gene3D" id="3.40.50.1390">
    <property type="entry name" value="Resolvase, N-terminal catalytic domain"/>
    <property type="match status" value="1"/>
</dbReference>
<dbReference type="InterPro" id="IPR036162">
    <property type="entry name" value="Resolvase-like_N_sf"/>
</dbReference>
<organism evidence="8 9">
    <name type="scientific">Halalkalibacter nanhaiisediminis</name>
    <dbReference type="NCBI Taxonomy" id="688079"/>
    <lineage>
        <taxon>Bacteria</taxon>
        <taxon>Bacillati</taxon>
        <taxon>Bacillota</taxon>
        <taxon>Bacilli</taxon>
        <taxon>Bacillales</taxon>
        <taxon>Bacillaceae</taxon>
        <taxon>Halalkalibacter</taxon>
    </lineage>
</organism>
<name>A0A562QLY0_9BACI</name>
<feature type="active site" description="O-(5'-phospho-DNA)-serine intermediate" evidence="5 6">
    <location>
        <position position="12"/>
    </location>
</feature>
<dbReference type="CDD" id="cd03768">
    <property type="entry name" value="SR_ResInv"/>
    <property type="match status" value="1"/>
</dbReference>
<reference evidence="8 9" key="1">
    <citation type="journal article" date="2015" name="Stand. Genomic Sci.">
        <title>Genomic Encyclopedia of Bacterial and Archaeal Type Strains, Phase III: the genomes of soil and plant-associated and newly described type strains.</title>
        <authorList>
            <person name="Whitman W.B."/>
            <person name="Woyke T."/>
            <person name="Klenk H.P."/>
            <person name="Zhou Y."/>
            <person name="Lilburn T.G."/>
            <person name="Beck B.J."/>
            <person name="De Vos P."/>
            <person name="Vandamme P."/>
            <person name="Eisen J.A."/>
            <person name="Garrity G."/>
            <person name="Hugenholtz P."/>
            <person name="Kyrpides N.C."/>
        </authorList>
    </citation>
    <scope>NUCLEOTIDE SEQUENCE [LARGE SCALE GENOMIC DNA]</scope>
    <source>
        <strain evidence="8 9">CGMCC 1.10116</strain>
    </source>
</reference>
<evidence type="ECO:0000313" key="8">
    <source>
        <dbReference type="EMBL" id="TWI57056.1"/>
    </source>
</evidence>
<protein>
    <submittedName>
        <fullName evidence="8">DNA invertase Pin-like site-specific DNA recombinase</fullName>
    </submittedName>
</protein>
<evidence type="ECO:0000256" key="4">
    <source>
        <dbReference type="ARBA" id="ARBA00023172"/>
    </source>
</evidence>
<dbReference type="GO" id="GO:0000150">
    <property type="term" value="F:DNA strand exchange activity"/>
    <property type="evidence" value="ECO:0007669"/>
    <property type="project" value="InterPro"/>
</dbReference>
<accession>A0A562QLY0</accession>
<evidence type="ECO:0000313" key="9">
    <source>
        <dbReference type="Proteomes" id="UP000315711"/>
    </source>
</evidence>
<dbReference type="GO" id="GO:0003677">
    <property type="term" value="F:DNA binding"/>
    <property type="evidence" value="ECO:0007669"/>
    <property type="project" value="UniProtKB-KW"/>
</dbReference>
<gene>
    <name evidence="8" type="ORF">IQ10_01758</name>
</gene>
<dbReference type="GO" id="GO:0015074">
    <property type="term" value="P:DNA integration"/>
    <property type="evidence" value="ECO:0007669"/>
    <property type="project" value="UniProtKB-KW"/>
</dbReference>
<dbReference type="SUPFAM" id="SSF53041">
    <property type="entry name" value="Resolvase-like"/>
    <property type="match status" value="1"/>
</dbReference>
<dbReference type="InterPro" id="IPR006118">
    <property type="entry name" value="Recombinase_CS"/>
</dbReference>
<dbReference type="PROSITE" id="PS00397">
    <property type="entry name" value="RECOMBINASES_1"/>
    <property type="match status" value="1"/>
</dbReference>
<dbReference type="InterPro" id="IPR050639">
    <property type="entry name" value="SSR_resolvase"/>
</dbReference>
<dbReference type="Proteomes" id="UP000315711">
    <property type="component" value="Unassembled WGS sequence"/>
</dbReference>
<sequence>MDNKEFGYVRVSSNDQNETQQLDSMYAIGIDERDIHIDKQSGKDFNRPQYQALKLRLRKGDTLYIHSLDRLGRNKKVILDEWKDITQNIEAHIVVIDMPLLDTRKYNDSIGSFVADLVLQVLSWIAEEERMKIKTRQAEGIASAKAHGKHLGRPKTSITSEFEQAYKQWKAGDITAVEAMKKSNLTKATFYRKVKEYEAS</sequence>
<dbReference type="SMART" id="SM00857">
    <property type="entry name" value="Resolvase"/>
    <property type="match status" value="1"/>
</dbReference>
<feature type="domain" description="Resolvase/invertase-type recombinase catalytic" evidence="7">
    <location>
        <begin position="4"/>
        <end position="148"/>
    </location>
</feature>
<evidence type="ECO:0000256" key="2">
    <source>
        <dbReference type="ARBA" id="ARBA00022908"/>
    </source>
</evidence>